<dbReference type="EC" id="4.1.1.23" evidence="3 11"/>
<gene>
    <name evidence="13" type="ordered locus">Sulac_1472</name>
</gene>
<keyword evidence="6 11" id="KW-0665">Pyrimidine biosynthesis</keyword>
<feature type="binding site" evidence="10">
    <location>
        <position position="172"/>
    </location>
    <ligand>
        <name>substrate</name>
    </ligand>
</feature>
<evidence type="ECO:0000256" key="7">
    <source>
        <dbReference type="ARBA" id="ARBA00023239"/>
    </source>
</evidence>
<evidence type="ECO:0000256" key="9">
    <source>
        <dbReference type="PIRSR" id="PIRSR614732-1"/>
    </source>
</evidence>
<feature type="binding site" evidence="10">
    <location>
        <position position="201"/>
    </location>
    <ligand>
        <name>substrate</name>
    </ligand>
</feature>
<comment type="function">
    <text evidence="1">Catalyzes the decarboxylation of orotidine 5'-monophosphate (OMP) to uridine 5'-monophosphate (UMP).</text>
</comment>
<dbReference type="SUPFAM" id="SSF51366">
    <property type="entry name" value="Ribulose-phoshate binding barrel"/>
    <property type="match status" value="1"/>
</dbReference>
<dbReference type="GO" id="GO:0004590">
    <property type="term" value="F:orotidine-5'-phosphate decarboxylase activity"/>
    <property type="evidence" value="ECO:0007669"/>
    <property type="project" value="UniProtKB-EC"/>
</dbReference>
<evidence type="ECO:0000313" key="14">
    <source>
        <dbReference type="Proteomes" id="UP000005439"/>
    </source>
</evidence>
<evidence type="ECO:0000256" key="4">
    <source>
        <dbReference type="ARBA" id="ARBA00021923"/>
    </source>
</evidence>
<comment type="catalytic activity">
    <reaction evidence="8 11">
        <text>orotidine 5'-phosphate + H(+) = UMP + CO2</text>
        <dbReference type="Rhea" id="RHEA:11596"/>
        <dbReference type="ChEBI" id="CHEBI:15378"/>
        <dbReference type="ChEBI" id="CHEBI:16526"/>
        <dbReference type="ChEBI" id="CHEBI:57538"/>
        <dbReference type="ChEBI" id="CHEBI:57865"/>
        <dbReference type="EC" id="4.1.1.23"/>
    </reaction>
</comment>
<evidence type="ECO:0000259" key="12">
    <source>
        <dbReference type="SMART" id="SM00934"/>
    </source>
</evidence>
<feature type="binding site" evidence="10">
    <location>
        <position position="112"/>
    </location>
    <ligand>
        <name>substrate</name>
    </ligand>
</feature>
<dbReference type="NCBIfam" id="NF001273">
    <property type="entry name" value="PRK00230.1"/>
    <property type="match status" value="1"/>
</dbReference>
<accession>G8TX61</accession>
<reference evidence="14" key="1">
    <citation type="submission" date="2011-12" db="EMBL/GenBank/DDBJ databases">
        <title>The complete genome of chromosome of Sulfobacillus acidophilus DSM 10332.</title>
        <authorList>
            <person name="Lucas S."/>
            <person name="Han J."/>
            <person name="Lapidus A."/>
            <person name="Bruce D."/>
            <person name="Goodwin L."/>
            <person name="Pitluck S."/>
            <person name="Peters L."/>
            <person name="Kyrpides N."/>
            <person name="Mavromatis K."/>
            <person name="Ivanova N."/>
            <person name="Mikhailova N."/>
            <person name="Chertkov O."/>
            <person name="Saunders E."/>
            <person name="Detter J.C."/>
            <person name="Tapia R."/>
            <person name="Han C."/>
            <person name="Land M."/>
            <person name="Hauser L."/>
            <person name="Markowitz V."/>
            <person name="Cheng J.-F."/>
            <person name="Hugenholtz P."/>
            <person name="Woyke T."/>
            <person name="Wu D."/>
            <person name="Pukall R."/>
            <person name="Gehrich-Schroeter G."/>
            <person name="Schneider S."/>
            <person name="Klenk H.-P."/>
            <person name="Eisen J.A."/>
        </authorList>
    </citation>
    <scope>NUCLEOTIDE SEQUENCE [LARGE SCALE GENOMIC DNA]</scope>
    <source>
        <strain evidence="14">ATCC 700253 / DSM 10332 / NAL</strain>
    </source>
</reference>
<dbReference type="PANTHER" id="PTHR32119:SF2">
    <property type="entry name" value="OROTIDINE 5'-PHOSPHATE DECARBOXYLASE"/>
    <property type="match status" value="1"/>
</dbReference>
<dbReference type="STRING" id="679936.Sulac_1472"/>
<dbReference type="UniPathway" id="UPA00070">
    <property type="reaction ID" value="UER00120"/>
</dbReference>
<dbReference type="PATRIC" id="fig|679936.5.peg.1537"/>
<dbReference type="GO" id="GO:0044205">
    <property type="term" value="P:'de novo' UMP biosynthetic process"/>
    <property type="evidence" value="ECO:0007669"/>
    <property type="project" value="UniProtKB-UniPathway"/>
</dbReference>
<evidence type="ECO:0000313" key="13">
    <source>
        <dbReference type="EMBL" id="AEW04969.1"/>
    </source>
</evidence>
<dbReference type="InterPro" id="IPR014732">
    <property type="entry name" value="OMPdecase"/>
</dbReference>
<protein>
    <recommendedName>
        <fullName evidence="4 11">Orotidine 5'-phosphate decarboxylase</fullName>
        <ecNumber evidence="3 11">4.1.1.23</ecNumber>
    </recommendedName>
</protein>
<keyword evidence="7 11" id="KW-0456">Lyase</keyword>
<name>G8TX61_SULAD</name>
<proteinExistence type="inferred from homology"/>
<evidence type="ECO:0000256" key="2">
    <source>
        <dbReference type="ARBA" id="ARBA00004861"/>
    </source>
</evidence>
<evidence type="ECO:0000256" key="11">
    <source>
        <dbReference type="RuleBase" id="RU000512"/>
    </source>
</evidence>
<evidence type="ECO:0000256" key="8">
    <source>
        <dbReference type="ARBA" id="ARBA00049157"/>
    </source>
</evidence>
<reference evidence="13 14" key="2">
    <citation type="journal article" date="2012" name="Stand. Genomic Sci.">
        <title>Complete genome sequence of the moderately thermophilic mineral-sulfide-oxidizing firmicute Sulfobacillus acidophilus type strain (NAL(T)).</title>
        <authorList>
            <person name="Anderson I."/>
            <person name="Chertkov O."/>
            <person name="Chen A."/>
            <person name="Saunders E."/>
            <person name="Lapidus A."/>
            <person name="Nolan M."/>
            <person name="Lucas S."/>
            <person name="Hammon N."/>
            <person name="Deshpande S."/>
            <person name="Cheng J.F."/>
            <person name="Han C."/>
            <person name="Tapia R."/>
            <person name="Goodwin L.A."/>
            <person name="Pitluck S."/>
            <person name="Liolios K."/>
            <person name="Pagani I."/>
            <person name="Ivanova N."/>
            <person name="Mikhailova N."/>
            <person name="Pati A."/>
            <person name="Palaniappan K."/>
            <person name="Land M."/>
            <person name="Pan C."/>
            <person name="Rohde M."/>
            <person name="Pukall R."/>
            <person name="Goker M."/>
            <person name="Detter J.C."/>
            <person name="Woyke T."/>
            <person name="Bristow J."/>
            <person name="Eisen J.A."/>
            <person name="Markowitz V."/>
            <person name="Hugenholtz P."/>
            <person name="Kyrpides N.C."/>
            <person name="Klenk H.P."/>
            <person name="Mavromatis K."/>
        </authorList>
    </citation>
    <scope>NUCLEOTIDE SEQUENCE [LARGE SCALE GENOMIC DNA]</scope>
    <source>
        <strain evidence="14">ATCC 700253 / DSM 10332 / NAL</strain>
    </source>
</reference>
<feature type="binding site" evidence="10">
    <location>
        <position position="30"/>
    </location>
    <ligand>
        <name>substrate</name>
    </ligand>
</feature>
<feature type="binding site" evidence="10">
    <location>
        <position position="181"/>
    </location>
    <ligand>
        <name>substrate</name>
    </ligand>
</feature>
<dbReference type="NCBIfam" id="TIGR01740">
    <property type="entry name" value="pyrF"/>
    <property type="match status" value="1"/>
</dbReference>
<evidence type="ECO:0000256" key="3">
    <source>
        <dbReference type="ARBA" id="ARBA00012321"/>
    </source>
</evidence>
<sequence length="226" mass="24789">MVRLWVALDVPDVSSARRWMEKLAPHRTFKIGMQLFYQAGPEFVRQAVREGYEIFLDLKLLDIPQTVERAVLSLQDLGVSLLTVHSWGGADMLARAKRAAKTLDLIAVTVLTSLTHNELAALGIDTSVDVLVDHAILAARTAGLAGIVLSGGELAAARSLWPEARRVVPGIRWAERESDDQRRVIDPPSAVRLGATDLVVGRAILADPDPWASYQRIVRSVENVSQ</sequence>
<dbReference type="PANTHER" id="PTHR32119">
    <property type="entry name" value="OROTIDINE 5'-PHOSPHATE DECARBOXYLASE"/>
    <property type="match status" value="1"/>
</dbReference>
<dbReference type="CDD" id="cd04725">
    <property type="entry name" value="OMP_decarboxylase_like"/>
    <property type="match status" value="1"/>
</dbReference>
<evidence type="ECO:0000256" key="1">
    <source>
        <dbReference type="ARBA" id="ARBA00002356"/>
    </source>
</evidence>
<feature type="active site" description="For OMPdecase activity" evidence="9">
    <location>
        <position position="59"/>
    </location>
</feature>
<feature type="active site" description="For OMPdecase activity" evidence="9">
    <location>
        <position position="57"/>
    </location>
</feature>
<evidence type="ECO:0000256" key="6">
    <source>
        <dbReference type="ARBA" id="ARBA00022975"/>
    </source>
</evidence>
<dbReference type="InterPro" id="IPR011060">
    <property type="entry name" value="RibuloseP-bd_barrel"/>
</dbReference>
<organism evidence="13 14">
    <name type="scientific">Sulfobacillus acidophilus (strain ATCC 700253 / DSM 10332 / NAL)</name>
    <dbReference type="NCBI Taxonomy" id="679936"/>
    <lineage>
        <taxon>Bacteria</taxon>
        <taxon>Bacillati</taxon>
        <taxon>Bacillota</taxon>
        <taxon>Clostridia</taxon>
        <taxon>Eubacteriales</taxon>
        <taxon>Clostridiales Family XVII. Incertae Sedis</taxon>
        <taxon>Sulfobacillus</taxon>
    </lineage>
</organism>
<evidence type="ECO:0000256" key="5">
    <source>
        <dbReference type="ARBA" id="ARBA00022793"/>
    </source>
</evidence>
<evidence type="ECO:0000256" key="10">
    <source>
        <dbReference type="PIRSR" id="PIRSR614732-2"/>
    </source>
</evidence>
<dbReference type="HOGENOM" id="CLU_067069_1_0_9"/>
<dbReference type="Pfam" id="PF00215">
    <property type="entry name" value="OMPdecase"/>
    <property type="match status" value="1"/>
</dbReference>
<dbReference type="PROSITE" id="PS00156">
    <property type="entry name" value="OMPDECASE"/>
    <property type="match status" value="1"/>
</dbReference>
<comment type="similarity">
    <text evidence="11">Belongs to the OMP decarboxylase family.</text>
</comment>
<keyword evidence="14" id="KW-1185">Reference proteome</keyword>
<dbReference type="InterPro" id="IPR018089">
    <property type="entry name" value="OMPdecase_AS"/>
</dbReference>
<feature type="binding site" evidence="10">
    <location>
        <position position="202"/>
    </location>
    <ligand>
        <name>substrate</name>
    </ligand>
</feature>
<dbReference type="KEGG" id="sap:Sulac_1472"/>
<feature type="active site" description="For OMPdecase activity" evidence="9">
    <location>
        <position position="62"/>
    </location>
</feature>
<feature type="domain" description="Orotidine 5'-phosphate decarboxylase" evidence="12">
    <location>
        <begin position="3"/>
        <end position="217"/>
    </location>
</feature>
<comment type="pathway">
    <text evidence="2 11">Pyrimidine metabolism; UMP biosynthesis via de novo pathway; UMP from orotate: step 2/2.</text>
</comment>
<dbReference type="AlphaFoldDB" id="G8TX61"/>
<dbReference type="GO" id="GO:0005829">
    <property type="term" value="C:cytosol"/>
    <property type="evidence" value="ECO:0007669"/>
    <property type="project" value="TreeGrafter"/>
</dbReference>
<dbReference type="InterPro" id="IPR001754">
    <property type="entry name" value="OMPdeCOase_dom"/>
</dbReference>
<dbReference type="EMBL" id="CP003179">
    <property type="protein sequence ID" value="AEW04969.1"/>
    <property type="molecule type" value="Genomic_DNA"/>
</dbReference>
<dbReference type="Gene3D" id="3.20.20.70">
    <property type="entry name" value="Aldolase class I"/>
    <property type="match status" value="1"/>
</dbReference>
<dbReference type="SMART" id="SM00934">
    <property type="entry name" value="OMPdecase"/>
    <property type="match status" value="1"/>
</dbReference>
<dbReference type="GO" id="GO:0006207">
    <property type="term" value="P:'de novo' pyrimidine nucleobase biosynthetic process"/>
    <property type="evidence" value="ECO:0007669"/>
    <property type="project" value="InterPro"/>
</dbReference>
<dbReference type="InterPro" id="IPR013785">
    <property type="entry name" value="Aldolase_TIM"/>
</dbReference>
<feature type="binding site" evidence="10">
    <location>
        <position position="9"/>
    </location>
    <ligand>
        <name>substrate</name>
    </ligand>
</feature>
<keyword evidence="5 11" id="KW-0210">Decarboxylase</keyword>
<dbReference type="Proteomes" id="UP000005439">
    <property type="component" value="Chromosome"/>
</dbReference>